<feature type="transmembrane region" description="Helical" evidence="1">
    <location>
        <begin position="5"/>
        <end position="24"/>
    </location>
</feature>
<organism evidence="4 5">
    <name type="scientific">Candidatus Aphodoplasma excrementigallinarum</name>
    <dbReference type="NCBI Taxonomy" id="2840673"/>
    <lineage>
        <taxon>Bacteria</taxon>
        <taxon>Bacillati</taxon>
        <taxon>Bacillota</taxon>
        <taxon>Clostridia</taxon>
        <taxon>Eubacteriales</taxon>
        <taxon>Candidatus Aphodoplasma</taxon>
    </lineage>
</organism>
<reference evidence="4" key="2">
    <citation type="journal article" date="2021" name="PeerJ">
        <title>Extensive microbial diversity within the chicken gut microbiome revealed by metagenomics and culture.</title>
        <authorList>
            <person name="Gilroy R."/>
            <person name="Ravi A."/>
            <person name="Getino M."/>
            <person name="Pursley I."/>
            <person name="Horton D.L."/>
            <person name="Alikhan N.F."/>
            <person name="Baker D."/>
            <person name="Gharbi K."/>
            <person name="Hall N."/>
            <person name="Watson M."/>
            <person name="Adriaenssens E.M."/>
            <person name="Foster-Nyarko E."/>
            <person name="Jarju S."/>
            <person name="Secka A."/>
            <person name="Antonio M."/>
            <person name="Oren A."/>
            <person name="Chaudhuri R.R."/>
            <person name="La Ragione R."/>
            <person name="Hildebrand F."/>
            <person name="Pallen M.J."/>
        </authorList>
    </citation>
    <scope>NUCLEOTIDE SEQUENCE</scope>
    <source>
        <strain evidence="4">4920</strain>
    </source>
</reference>
<feature type="domain" description="RND related alpha-helical hairpin" evidence="2">
    <location>
        <begin position="88"/>
        <end position="189"/>
    </location>
</feature>
<evidence type="ECO:0000313" key="4">
    <source>
        <dbReference type="EMBL" id="HIV02510.1"/>
    </source>
</evidence>
<reference evidence="4" key="1">
    <citation type="submission" date="2020-10" db="EMBL/GenBank/DDBJ databases">
        <authorList>
            <person name="Gilroy R."/>
        </authorList>
    </citation>
    <scope>NUCLEOTIDE SEQUENCE</scope>
    <source>
        <strain evidence="4">4920</strain>
    </source>
</reference>
<evidence type="ECO:0000259" key="2">
    <source>
        <dbReference type="Pfam" id="PF26012"/>
    </source>
</evidence>
<dbReference type="InterPro" id="IPR058728">
    <property type="entry name" value="HH_RND-rel"/>
</dbReference>
<gene>
    <name evidence="4" type="ORF">IAC74_02955</name>
</gene>
<evidence type="ECO:0000313" key="5">
    <source>
        <dbReference type="Proteomes" id="UP000886743"/>
    </source>
</evidence>
<protein>
    <recommendedName>
        <fullName evidence="6">Membrane fusion protein</fullName>
    </recommendedName>
</protein>
<evidence type="ECO:0000259" key="3">
    <source>
        <dbReference type="Pfam" id="PF26018"/>
    </source>
</evidence>
<accession>A0A9D1NGL7</accession>
<keyword evidence="1" id="KW-1133">Transmembrane helix</keyword>
<proteinExistence type="predicted"/>
<keyword evidence="1" id="KW-0472">Membrane</keyword>
<feature type="domain" description="RND related barrel-sandwich hybrid" evidence="3">
    <location>
        <begin position="52"/>
        <end position="252"/>
    </location>
</feature>
<dbReference type="AlphaFoldDB" id="A0A9D1NGL7"/>
<sequence length="412" mass="44847">MRKYIWIYIIVAVAAVIWGVRFFMHQPVETETAYPAAYEDTVTASGVLVRNETVYKSDTGGSLQSAVSDEARVSNGTKIATVYTDGIDSNLKVELDNVNEKIKQLESATSQAEVFGSDIATIETRVKASIDELVDASVSHDLAGIAIIKQELEKLISTQQEVSGAESPRQSALDGLYAQRQQIEGSINSAKRDIYSTAAGVYIAGVDGCESILTPEAVMAMGVDEFNGLSIPKRNTVQDHYNAGEDVCKTVDNGIWYLAVSMSAETAAAVEKAETNQSRWGGSLQVRIPELSADAVPIEIETVSEESNGNVLVVFSSRNYIKGIYSERSVEAEIIKGNYEGLKVPASALRVIEEETGVFVNTDGVARFRKVDVLYRDDEMAIVDKSEETGYLKLYDPVIVEGKDIEPGKLIN</sequence>
<dbReference type="EMBL" id="DVOF01000086">
    <property type="protein sequence ID" value="HIV02510.1"/>
    <property type="molecule type" value="Genomic_DNA"/>
</dbReference>
<dbReference type="Pfam" id="PF26018">
    <property type="entry name" value="BSH_RND_rel"/>
    <property type="match status" value="1"/>
</dbReference>
<dbReference type="Proteomes" id="UP000886743">
    <property type="component" value="Unassembled WGS sequence"/>
</dbReference>
<comment type="caution">
    <text evidence="4">The sequence shown here is derived from an EMBL/GenBank/DDBJ whole genome shotgun (WGS) entry which is preliminary data.</text>
</comment>
<keyword evidence="1" id="KW-0812">Transmembrane</keyword>
<dbReference type="Pfam" id="PF26012">
    <property type="entry name" value="HH_RND_rel"/>
    <property type="match status" value="1"/>
</dbReference>
<evidence type="ECO:0000256" key="1">
    <source>
        <dbReference type="SAM" id="Phobius"/>
    </source>
</evidence>
<dbReference type="InterPro" id="IPR058709">
    <property type="entry name" value="BSH_RND-rel"/>
</dbReference>
<name>A0A9D1NGL7_9FIRM</name>
<evidence type="ECO:0008006" key="6">
    <source>
        <dbReference type="Google" id="ProtNLM"/>
    </source>
</evidence>